<dbReference type="RefSeq" id="WP_141581884.1">
    <property type="nucleotide sequence ID" value="NZ_SPAZ01000100.1"/>
</dbReference>
<dbReference type="Pfam" id="PF16859">
    <property type="entry name" value="TetR_C_11"/>
    <property type="match status" value="1"/>
</dbReference>
<evidence type="ECO:0000256" key="5">
    <source>
        <dbReference type="SAM" id="MobiDB-lite"/>
    </source>
</evidence>
<dbReference type="InterPro" id="IPR036271">
    <property type="entry name" value="Tet_transcr_reg_TetR-rel_C_sf"/>
</dbReference>
<dbReference type="PANTHER" id="PTHR30055:SF149">
    <property type="entry name" value="TETR-FAMILY TRANSCRIPTIONAL REGULATOR"/>
    <property type="match status" value="1"/>
</dbReference>
<comment type="caution">
    <text evidence="7">The sequence shown here is derived from an EMBL/GenBank/DDBJ whole genome shotgun (WGS) entry which is preliminary data.</text>
</comment>
<dbReference type="InterPro" id="IPR011075">
    <property type="entry name" value="TetR_C"/>
</dbReference>
<name>A0AAE8W3S4_9ACTN</name>
<dbReference type="EMBL" id="SPAZ01000100">
    <property type="protein sequence ID" value="TQE35879.1"/>
    <property type="molecule type" value="Genomic_DNA"/>
</dbReference>
<keyword evidence="2 4" id="KW-0238">DNA-binding</keyword>
<evidence type="ECO:0000256" key="2">
    <source>
        <dbReference type="ARBA" id="ARBA00023125"/>
    </source>
</evidence>
<dbReference type="PROSITE" id="PS50977">
    <property type="entry name" value="HTH_TETR_2"/>
    <property type="match status" value="1"/>
</dbReference>
<keyword evidence="3" id="KW-0804">Transcription</keyword>
<accession>A0AAE8W3S4</accession>
<evidence type="ECO:0000259" key="6">
    <source>
        <dbReference type="PROSITE" id="PS50977"/>
    </source>
</evidence>
<dbReference type="InterPro" id="IPR009057">
    <property type="entry name" value="Homeodomain-like_sf"/>
</dbReference>
<dbReference type="Proteomes" id="UP000318720">
    <property type="component" value="Unassembled WGS sequence"/>
</dbReference>
<dbReference type="PANTHER" id="PTHR30055">
    <property type="entry name" value="HTH-TYPE TRANSCRIPTIONAL REGULATOR RUTR"/>
    <property type="match status" value="1"/>
</dbReference>
<dbReference type="InterPro" id="IPR050109">
    <property type="entry name" value="HTH-type_TetR-like_transc_reg"/>
</dbReference>
<evidence type="ECO:0000256" key="3">
    <source>
        <dbReference type="ARBA" id="ARBA00023163"/>
    </source>
</evidence>
<protein>
    <submittedName>
        <fullName evidence="7">TetR/AcrR family transcriptional regulator</fullName>
    </submittedName>
</protein>
<dbReference type="SUPFAM" id="SSF48498">
    <property type="entry name" value="Tetracyclin repressor-like, C-terminal domain"/>
    <property type="match status" value="1"/>
</dbReference>
<dbReference type="GO" id="GO:0003700">
    <property type="term" value="F:DNA-binding transcription factor activity"/>
    <property type="evidence" value="ECO:0007669"/>
    <property type="project" value="TreeGrafter"/>
</dbReference>
<feature type="DNA-binding region" description="H-T-H motif" evidence="4">
    <location>
        <begin position="44"/>
        <end position="63"/>
    </location>
</feature>
<dbReference type="InterPro" id="IPR001647">
    <property type="entry name" value="HTH_TetR"/>
</dbReference>
<feature type="domain" description="HTH tetR-type" evidence="6">
    <location>
        <begin position="21"/>
        <end position="81"/>
    </location>
</feature>
<dbReference type="Pfam" id="PF00440">
    <property type="entry name" value="TetR_N"/>
    <property type="match status" value="1"/>
</dbReference>
<reference evidence="7 8" key="1">
    <citation type="submission" date="2019-03" db="EMBL/GenBank/DDBJ databases">
        <title>Comparative genomic analyses of the sweetpotato soil rot pathogen, Streptomyces ipomoeae.</title>
        <authorList>
            <person name="Ruschel Soares N."/>
            <person name="Badger J.H."/>
            <person name="Huguet-Tapia J.C."/>
            <person name="Clark C.A."/>
            <person name="Pettis G.S."/>
        </authorList>
    </citation>
    <scope>NUCLEOTIDE SEQUENCE [LARGE SCALE GENOMIC DNA]</scope>
    <source>
        <strain evidence="7 8">88-35</strain>
    </source>
</reference>
<dbReference type="GO" id="GO:0000976">
    <property type="term" value="F:transcription cis-regulatory region binding"/>
    <property type="evidence" value="ECO:0007669"/>
    <property type="project" value="TreeGrafter"/>
</dbReference>
<dbReference type="SUPFAM" id="SSF46689">
    <property type="entry name" value="Homeodomain-like"/>
    <property type="match status" value="1"/>
</dbReference>
<gene>
    <name evidence="7" type="ORF">Sipo8835_11720</name>
</gene>
<evidence type="ECO:0000313" key="8">
    <source>
        <dbReference type="Proteomes" id="UP000318720"/>
    </source>
</evidence>
<evidence type="ECO:0000256" key="1">
    <source>
        <dbReference type="ARBA" id="ARBA00023015"/>
    </source>
</evidence>
<feature type="region of interest" description="Disordered" evidence="5">
    <location>
        <begin position="1"/>
        <end position="21"/>
    </location>
</feature>
<evidence type="ECO:0000313" key="7">
    <source>
        <dbReference type="EMBL" id="TQE35879.1"/>
    </source>
</evidence>
<evidence type="ECO:0000256" key="4">
    <source>
        <dbReference type="PROSITE-ProRule" id="PRU00335"/>
    </source>
</evidence>
<organism evidence="7 8">
    <name type="scientific">Streptomyces ipomoeae</name>
    <dbReference type="NCBI Taxonomy" id="103232"/>
    <lineage>
        <taxon>Bacteria</taxon>
        <taxon>Bacillati</taxon>
        <taxon>Actinomycetota</taxon>
        <taxon>Actinomycetes</taxon>
        <taxon>Kitasatosporales</taxon>
        <taxon>Streptomycetaceae</taxon>
        <taxon>Streptomyces</taxon>
    </lineage>
</organism>
<sequence>MASVAVQQGDAPHGRRSRISPERESELYAAVLELLRKVGYESLTMDAIAVRTRCSKATLYRQWTGKPELVAQALRHEKPATLDGIDTGTLRGDLDALVARIDDRQVEKDTALMRALFHAVHAHPELLQALRDVLIDPELTGFNALLSRAVERGEIAADRPAAAYVSPMLIGALVTQPLLENKPADVVFLRHYIDAVIVPALGL</sequence>
<keyword evidence="1" id="KW-0805">Transcription regulation</keyword>
<dbReference type="Gene3D" id="1.10.357.10">
    <property type="entry name" value="Tetracycline Repressor, domain 2"/>
    <property type="match status" value="1"/>
</dbReference>
<dbReference type="AlphaFoldDB" id="A0AAE8W3S4"/>
<proteinExistence type="predicted"/>
<dbReference type="Gene3D" id="1.10.10.60">
    <property type="entry name" value="Homeodomain-like"/>
    <property type="match status" value="1"/>
</dbReference>